<dbReference type="Gene3D" id="3.20.20.70">
    <property type="entry name" value="Aldolase class I"/>
    <property type="match status" value="1"/>
</dbReference>
<reference evidence="4 5" key="1">
    <citation type="submission" date="2017-10" db="EMBL/GenBank/DDBJ databases">
        <title>Sequencing the genomes of 1000 actinobacteria strains.</title>
        <authorList>
            <person name="Klenk H.-P."/>
        </authorList>
    </citation>
    <scope>NUCLEOTIDE SEQUENCE [LARGE SCALE GENOMIC DNA]</scope>
    <source>
        <strain evidence="4 5">DSM 46092</strain>
    </source>
</reference>
<feature type="domain" description="Glycoside-hydrolase family GH114 TIM-barrel" evidence="3">
    <location>
        <begin position="57"/>
        <end position="256"/>
    </location>
</feature>
<accession>A0A2A9FGT7</accession>
<dbReference type="EMBL" id="PDJK01000002">
    <property type="protein sequence ID" value="PFG50677.1"/>
    <property type="molecule type" value="Genomic_DNA"/>
</dbReference>
<feature type="region of interest" description="Disordered" evidence="1">
    <location>
        <begin position="26"/>
        <end position="61"/>
    </location>
</feature>
<dbReference type="InterPro" id="IPR013785">
    <property type="entry name" value="Aldolase_TIM"/>
</dbReference>
<keyword evidence="5" id="KW-1185">Reference proteome</keyword>
<dbReference type="InterPro" id="IPR017853">
    <property type="entry name" value="GH"/>
</dbReference>
<dbReference type="AlphaFoldDB" id="A0A2A9FGT7"/>
<dbReference type="PANTHER" id="PTHR35273">
    <property type="entry name" value="ALPHA-1,4 POLYGALACTOSAMINIDASE, PUTATIVE (AFU_ORTHOLOGUE AFUA_3G07890)-RELATED"/>
    <property type="match status" value="1"/>
</dbReference>
<organism evidence="4 5">
    <name type="scientific">Amycolatopsis sulphurea</name>
    <dbReference type="NCBI Taxonomy" id="76022"/>
    <lineage>
        <taxon>Bacteria</taxon>
        <taxon>Bacillati</taxon>
        <taxon>Actinomycetota</taxon>
        <taxon>Actinomycetes</taxon>
        <taxon>Pseudonocardiales</taxon>
        <taxon>Pseudonocardiaceae</taxon>
        <taxon>Amycolatopsis</taxon>
    </lineage>
</organism>
<name>A0A2A9FGT7_9PSEU</name>
<evidence type="ECO:0000313" key="4">
    <source>
        <dbReference type="EMBL" id="PFG50677.1"/>
    </source>
</evidence>
<protein>
    <submittedName>
        <fullName evidence="4">Glycosyl hydrolase family 114</fullName>
    </submittedName>
</protein>
<evidence type="ECO:0000259" key="3">
    <source>
        <dbReference type="Pfam" id="PF03537"/>
    </source>
</evidence>
<dbReference type="GO" id="GO:0016787">
    <property type="term" value="F:hydrolase activity"/>
    <property type="evidence" value="ECO:0007669"/>
    <property type="project" value="UniProtKB-KW"/>
</dbReference>
<dbReference type="PROSITE" id="PS51257">
    <property type="entry name" value="PROKAR_LIPOPROTEIN"/>
    <property type="match status" value="1"/>
</dbReference>
<evidence type="ECO:0000256" key="1">
    <source>
        <dbReference type="SAM" id="MobiDB-lite"/>
    </source>
</evidence>
<feature type="signal peptide" evidence="2">
    <location>
        <begin position="1"/>
        <end position="19"/>
    </location>
</feature>
<dbReference type="Pfam" id="PF03537">
    <property type="entry name" value="Glyco_hydro_114"/>
    <property type="match status" value="1"/>
</dbReference>
<keyword evidence="2" id="KW-0732">Signal</keyword>
<proteinExistence type="predicted"/>
<gene>
    <name evidence="4" type="ORF">ATK36_5922</name>
</gene>
<dbReference type="PANTHER" id="PTHR35273:SF2">
    <property type="entry name" value="ALPHA-GALACTOSIDASE"/>
    <property type="match status" value="1"/>
</dbReference>
<feature type="chain" id="PRO_5038764046" evidence="2">
    <location>
        <begin position="20"/>
        <end position="281"/>
    </location>
</feature>
<comment type="caution">
    <text evidence="4">The sequence shown here is derived from an EMBL/GenBank/DDBJ whole genome shotgun (WGS) entry which is preliminary data.</text>
</comment>
<dbReference type="Proteomes" id="UP000243542">
    <property type="component" value="Unassembled WGS sequence"/>
</dbReference>
<evidence type="ECO:0000313" key="5">
    <source>
        <dbReference type="Proteomes" id="UP000243542"/>
    </source>
</evidence>
<keyword evidence="4" id="KW-0378">Hydrolase</keyword>
<evidence type="ECO:0000256" key="2">
    <source>
        <dbReference type="SAM" id="SignalP"/>
    </source>
</evidence>
<sequence length="281" mass="29616">MGRFLRGALAAALLFTASACSESGPDAADTSAPAAVPSTGSAAPRPVNAPPTGAPVDYQLGGSYPPPEGVTVVSRDHSVAPAAGLYNICYVNAFQAQPGADAEWDADLLLRGGDGKLVVDNDWHETLLDLRTPEKRERVAAKVYGWIDQCADKGFQAVEPDNYDSFLRSEGLLTDTEAQEFVRLLSAHAHGKGLAVAQKNTSELAPRHAANGLDFAVVEECGEQGDCAEYMSAFGDHVVVIEYTDEGLAKACAEGGGRLSIVRRDHGVAPLGNAEYVRKTC</sequence>
<dbReference type="InterPro" id="IPR004352">
    <property type="entry name" value="GH114_TIM-barrel"/>
</dbReference>
<dbReference type="SUPFAM" id="SSF51445">
    <property type="entry name" value="(Trans)glycosidases"/>
    <property type="match status" value="1"/>
</dbReference>
<dbReference type="RefSeq" id="WP_098514357.1">
    <property type="nucleotide sequence ID" value="NZ_JBIAKZ010000002.1"/>
</dbReference>